<dbReference type="EMBL" id="PEZT01000001">
    <property type="protein sequence ID" value="PIS09598.1"/>
    <property type="molecule type" value="Genomic_DNA"/>
</dbReference>
<dbReference type="InterPro" id="IPR052196">
    <property type="entry name" value="Bact_Kbp"/>
</dbReference>
<keyword evidence="1" id="KW-0472">Membrane</keyword>
<dbReference type="Proteomes" id="UP000230093">
    <property type="component" value="Unassembled WGS sequence"/>
</dbReference>
<accession>A0A2H0WCD9</accession>
<evidence type="ECO:0000313" key="3">
    <source>
        <dbReference type="EMBL" id="PIS09598.1"/>
    </source>
</evidence>
<feature type="domain" description="LysM" evidence="2">
    <location>
        <begin position="154"/>
        <end position="201"/>
    </location>
</feature>
<dbReference type="PANTHER" id="PTHR34700">
    <property type="entry name" value="POTASSIUM BINDING PROTEIN KBP"/>
    <property type="match status" value="1"/>
</dbReference>
<dbReference type="AlphaFoldDB" id="A0A2H0WCD9"/>
<evidence type="ECO:0000256" key="1">
    <source>
        <dbReference type="SAM" id="Phobius"/>
    </source>
</evidence>
<name>A0A2H0WCD9_9BACT</name>
<feature type="domain" description="LysM" evidence="2">
    <location>
        <begin position="76"/>
        <end position="123"/>
    </location>
</feature>
<dbReference type="PROSITE" id="PS51782">
    <property type="entry name" value="LYSM"/>
    <property type="match status" value="2"/>
</dbReference>
<keyword evidence="1" id="KW-0812">Transmembrane</keyword>
<protein>
    <recommendedName>
        <fullName evidence="2">LysM domain-containing protein</fullName>
    </recommendedName>
</protein>
<evidence type="ECO:0000259" key="2">
    <source>
        <dbReference type="PROSITE" id="PS51782"/>
    </source>
</evidence>
<evidence type="ECO:0000313" key="4">
    <source>
        <dbReference type="Proteomes" id="UP000230093"/>
    </source>
</evidence>
<dbReference type="Pfam" id="PF01476">
    <property type="entry name" value="LysM"/>
    <property type="match status" value="2"/>
</dbReference>
<reference evidence="4" key="1">
    <citation type="submission" date="2017-09" db="EMBL/GenBank/DDBJ databases">
        <title>Depth-based differentiation of microbial function through sediment-hosted aquifers and enrichment of novel symbionts in the deep terrestrial subsurface.</title>
        <authorList>
            <person name="Probst A.J."/>
            <person name="Ladd B."/>
            <person name="Jarett J.K."/>
            <person name="Geller-Mcgrath D.E."/>
            <person name="Sieber C.M.K."/>
            <person name="Emerson J.B."/>
            <person name="Anantharaman K."/>
            <person name="Thomas B.C."/>
            <person name="Malmstrom R."/>
            <person name="Stieglmeier M."/>
            <person name="Klingl A."/>
            <person name="Woyke T."/>
            <person name="Ryan C.M."/>
            <person name="Banfield J.F."/>
        </authorList>
    </citation>
    <scope>NUCLEOTIDE SEQUENCE [LARGE SCALE GENOMIC DNA]</scope>
</reference>
<dbReference type="InterPro" id="IPR018392">
    <property type="entry name" value="LysM"/>
</dbReference>
<proteinExistence type="predicted"/>
<dbReference type="CDD" id="cd00118">
    <property type="entry name" value="LysM"/>
    <property type="match status" value="2"/>
</dbReference>
<comment type="caution">
    <text evidence="3">The sequence shown here is derived from an EMBL/GenBank/DDBJ whole genome shotgun (WGS) entry which is preliminary data.</text>
</comment>
<sequence length="203" mass="22925">MEKYLKALFKKAKLNEPTISTILGALVIITVGALIFNYFKTGVKQENGQQALLEEVQELSLKEAEGQQLVLGTDKNKYIVQEGDSLWKISEKVYKTGYNWTDIAKKNNLYDPNHLEAGQELEIPEVQVIDEKILANTETISPVPGENSQTITGDTYIVKQGDFLWEIAIKAYQDGYKWPEIAKVNNLVNPDILEIGQELKLPR</sequence>
<gene>
    <name evidence="3" type="ORF">COT75_00120</name>
</gene>
<dbReference type="InterPro" id="IPR036779">
    <property type="entry name" value="LysM_dom_sf"/>
</dbReference>
<dbReference type="PANTHER" id="PTHR34700:SF4">
    <property type="entry name" value="PHAGE-LIKE ELEMENT PBSX PROTEIN XKDP"/>
    <property type="match status" value="1"/>
</dbReference>
<keyword evidence="1" id="KW-1133">Transmembrane helix</keyword>
<feature type="transmembrane region" description="Helical" evidence="1">
    <location>
        <begin position="21"/>
        <end position="39"/>
    </location>
</feature>
<dbReference type="Gene3D" id="3.10.350.10">
    <property type="entry name" value="LysM domain"/>
    <property type="match status" value="2"/>
</dbReference>
<dbReference type="SUPFAM" id="SSF54106">
    <property type="entry name" value="LysM domain"/>
    <property type="match status" value="2"/>
</dbReference>
<dbReference type="SMART" id="SM00257">
    <property type="entry name" value="LysM"/>
    <property type="match status" value="2"/>
</dbReference>
<organism evidence="3 4">
    <name type="scientific">Candidatus Beckwithbacteria bacterium CG10_big_fil_rev_8_21_14_0_10_34_10</name>
    <dbReference type="NCBI Taxonomy" id="1974495"/>
    <lineage>
        <taxon>Bacteria</taxon>
        <taxon>Candidatus Beckwithiibacteriota</taxon>
    </lineage>
</organism>